<protein>
    <recommendedName>
        <fullName evidence="7">Kinesin-like protein</fullName>
    </recommendedName>
</protein>
<evidence type="ECO:0000256" key="4">
    <source>
        <dbReference type="ARBA" id="ARBA00022840"/>
    </source>
</evidence>
<dbReference type="AlphaFoldDB" id="A0A422N0E9"/>
<accession>A0A422N0E9</accession>
<dbReference type="OMA" id="HTTSRIQ"/>
<dbReference type="GO" id="GO:0005875">
    <property type="term" value="C:microtubule associated complex"/>
    <property type="evidence" value="ECO:0007669"/>
    <property type="project" value="TreeGrafter"/>
</dbReference>
<evidence type="ECO:0000256" key="7">
    <source>
        <dbReference type="RuleBase" id="RU000394"/>
    </source>
</evidence>
<dbReference type="GeneID" id="40332441"/>
<keyword evidence="2" id="KW-0963">Cytoplasm</keyword>
<evidence type="ECO:0000313" key="10">
    <source>
        <dbReference type="EMBL" id="RNE98934.1"/>
    </source>
</evidence>
<keyword evidence="5" id="KW-0175">Coiled coil</keyword>
<dbReference type="InterPro" id="IPR036961">
    <property type="entry name" value="Kinesin_motor_dom_sf"/>
</dbReference>
<dbReference type="Pfam" id="PF00225">
    <property type="entry name" value="Kinesin"/>
    <property type="match status" value="1"/>
</dbReference>
<dbReference type="PANTHER" id="PTHR47969:SF15">
    <property type="entry name" value="CHROMOSOME-ASSOCIATED KINESIN KIF4A-RELATED"/>
    <property type="match status" value="1"/>
</dbReference>
<evidence type="ECO:0000256" key="3">
    <source>
        <dbReference type="ARBA" id="ARBA00022741"/>
    </source>
</evidence>
<dbReference type="SMART" id="SM00129">
    <property type="entry name" value="KISc"/>
    <property type="match status" value="1"/>
</dbReference>
<dbReference type="RefSeq" id="XP_029234912.1">
    <property type="nucleotide sequence ID" value="XM_029385258.1"/>
</dbReference>
<dbReference type="Gene3D" id="3.40.850.10">
    <property type="entry name" value="Kinesin motor domain"/>
    <property type="match status" value="1"/>
</dbReference>
<name>A0A422N0E9_TRYRA</name>
<keyword evidence="11" id="KW-1185">Reference proteome</keyword>
<evidence type="ECO:0000259" key="9">
    <source>
        <dbReference type="PROSITE" id="PS50067"/>
    </source>
</evidence>
<reference evidence="10 11" key="1">
    <citation type="journal article" date="2018" name="BMC Genomics">
        <title>Genomic comparison of Trypanosoma conorhini and Trypanosoma rangeli to Trypanosoma cruzi strains of high and low virulence.</title>
        <authorList>
            <person name="Bradwell K.R."/>
            <person name="Koparde V.N."/>
            <person name="Matveyev A.V."/>
            <person name="Serrano M.G."/>
            <person name="Alves J.M."/>
            <person name="Parikh H."/>
            <person name="Huang B."/>
            <person name="Lee V."/>
            <person name="Espinosa-Alvarez O."/>
            <person name="Ortiz P.A."/>
            <person name="Costa-Martins A.G."/>
            <person name="Teixeira M.M."/>
            <person name="Buck G.A."/>
        </authorList>
    </citation>
    <scope>NUCLEOTIDE SEQUENCE [LARGE SCALE GENOMIC DNA]</scope>
    <source>
        <strain evidence="10 11">AM80</strain>
    </source>
</reference>
<dbReference type="InterPro" id="IPR027640">
    <property type="entry name" value="Kinesin-like_fam"/>
</dbReference>
<dbReference type="InterPro" id="IPR027417">
    <property type="entry name" value="P-loop_NTPase"/>
</dbReference>
<organism evidence="10 11">
    <name type="scientific">Trypanosoma rangeli</name>
    <dbReference type="NCBI Taxonomy" id="5698"/>
    <lineage>
        <taxon>Eukaryota</taxon>
        <taxon>Discoba</taxon>
        <taxon>Euglenozoa</taxon>
        <taxon>Kinetoplastea</taxon>
        <taxon>Metakinetoplastina</taxon>
        <taxon>Trypanosomatida</taxon>
        <taxon>Trypanosomatidae</taxon>
        <taxon>Trypanosoma</taxon>
        <taxon>Herpetosoma</taxon>
    </lineage>
</organism>
<feature type="domain" description="Kinesin motor" evidence="9">
    <location>
        <begin position="1"/>
        <end position="149"/>
    </location>
</feature>
<evidence type="ECO:0000256" key="6">
    <source>
        <dbReference type="PROSITE-ProRule" id="PRU00283"/>
    </source>
</evidence>
<dbReference type="PANTHER" id="PTHR47969">
    <property type="entry name" value="CHROMOSOME-ASSOCIATED KINESIN KIF4A-RELATED"/>
    <property type="match status" value="1"/>
</dbReference>
<dbReference type="PROSITE" id="PS50067">
    <property type="entry name" value="KINESIN_MOTOR_2"/>
    <property type="match status" value="1"/>
</dbReference>
<dbReference type="Proteomes" id="UP000283634">
    <property type="component" value="Unassembled WGS sequence"/>
</dbReference>
<keyword evidence="4 7" id="KW-0067">ATP-binding</keyword>
<feature type="region of interest" description="Disordered" evidence="8">
    <location>
        <begin position="560"/>
        <end position="590"/>
    </location>
</feature>
<comment type="caution">
    <text evidence="6">Lacks conserved residue(s) required for the propagation of feature annotation.</text>
</comment>
<dbReference type="PRINTS" id="PR00380">
    <property type="entry name" value="KINESINHEAVY"/>
</dbReference>
<comment type="caution">
    <text evidence="10">The sequence shown here is derived from an EMBL/GenBank/DDBJ whole genome shotgun (WGS) entry which is preliminary data.</text>
</comment>
<dbReference type="GO" id="GO:0007052">
    <property type="term" value="P:mitotic spindle organization"/>
    <property type="evidence" value="ECO:0007669"/>
    <property type="project" value="TreeGrafter"/>
</dbReference>
<evidence type="ECO:0000256" key="8">
    <source>
        <dbReference type="SAM" id="MobiDB-lite"/>
    </source>
</evidence>
<sequence length="590" mass="65365">MGSHAINQQSSRSHCVFTIYVTRLDADSPETPIKAEFSVVDLAGSEKLAMLSGNPSPLLVRESIDINTSLLALARVITALATSAKRKVKNGESADRSHIPYRESKLTMLLKHALGGNSLTTMIACISPSDRDVDETLLTLMYAGQARNITNIPHVNEDAKSALIRQLRAEVASMKKELAYYRGLASESLVKVDDWHSPKYTLQGGIDDARVNELAEKLLQACEALKNIIAVNGQLRNAFDVVKDAKLELDRRELELNAENLALRERIEVLESIVLKEEFVEQSSRSCEVVEVGQMEESTCHESLRRSPLVGMRTGLSLEDVLSNRPSSAEWSLQPRNYGERAEWRASSAYREKGHQSELLLVPSHSRTVTCSERSGPLAHGDKAKVNGVANSVASKTRLRERQKQRQSNLKKKLEAYTNRYCQPNHYMNYAEYYGKVRQQIPVNQTATAAIKDIEGTLKQLPRCIADAVPQSLKIASEFGTLSFGGSREEVAELEQRRHQREAKRNALLAQQQVLRGNVTQTLLNAVEELESLRCVRSTTPAFAPYSADISGCTKNCRTGASTMPAPAASRGTSRLRAYLDRDSAKTSTL</sequence>
<keyword evidence="7" id="KW-0493">Microtubule</keyword>
<dbReference type="VEuPathDB" id="TriTrypDB:TRSC58_05171"/>
<dbReference type="InterPro" id="IPR001752">
    <property type="entry name" value="Kinesin_motor_dom"/>
</dbReference>
<evidence type="ECO:0000256" key="2">
    <source>
        <dbReference type="ARBA" id="ARBA00022490"/>
    </source>
</evidence>
<dbReference type="GO" id="GO:0008017">
    <property type="term" value="F:microtubule binding"/>
    <property type="evidence" value="ECO:0007669"/>
    <property type="project" value="InterPro"/>
</dbReference>
<comment type="similarity">
    <text evidence="6 7">Belongs to the TRAFAC class myosin-kinesin ATPase superfamily. Kinesin family.</text>
</comment>
<keyword evidence="3 7" id="KW-0547">Nucleotide-binding</keyword>
<dbReference type="GO" id="GO:0016787">
    <property type="term" value="F:hydrolase activity"/>
    <property type="evidence" value="ECO:0007669"/>
    <property type="project" value="UniProtKB-KW"/>
</dbReference>
<dbReference type="GO" id="GO:0005524">
    <property type="term" value="F:ATP binding"/>
    <property type="evidence" value="ECO:0007669"/>
    <property type="project" value="UniProtKB-KW"/>
</dbReference>
<evidence type="ECO:0000256" key="5">
    <source>
        <dbReference type="ARBA" id="ARBA00023054"/>
    </source>
</evidence>
<dbReference type="OrthoDB" id="3176171at2759"/>
<feature type="compositionally biased region" description="Basic and acidic residues" evidence="8">
    <location>
        <begin position="578"/>
        <end position="590"/>
    </location>
</feature>
<proteinExistence type="inferred from homology"/>
<gene>
    <name evidence="10" type="ORF">TraAM80_08508</name>
</gene>
<dbReference type="GO" id="GO:0005874">
    <property type="term" value="C:microtubule"/>
    <property type="evidence" value="ECO:0007669"/>
    <property type="project" value="UniProtKB-KW"/>
</dbReference>
<dbReference type="GO" id="GO:0005737">
    <property type="term" value="C:cytoplasm"/>
    <property type="evidence" value="ECO:0007669"/>
    <property type="project" value="UniProtKB-SubCell"/>
</dbReference>
<dbReference type="PROSITE" id="PS00411">
    <property type="entry name" value="KINESIN_MOTOR_1"/>
    <property type="match status" value="1"/>
</dbReference>
<dbReference type="SUPFAM" id="SSF52540">
    <property type="entry name" value="P-loop containing nucleoside triphosphate hydrolases"/>
    <property type="match status" value="1"/>
</dbReference>
<keyword evidence="7" id="KW-0505">Motor protein</keyword>
<dbReference type="GO" id="GO:0007018">
    <property type="term" value="P:microtubule-based movement"/>
    <property type="evidence" value="ECO:0007669"/>
    <property type="project" value="InterPro"/>
</dbReference>
<evidence type="ECO:0000313" key="11">
    <source>
        <dbReference type="Proteomes" id="UP000283634"/>
    </source>
</evidence>
<dbReference type="EMBL" id="MKGL01000424">
    <property type="protein sequence ID" value="RNE98934.1"/>
    <property type="molecule type" value="Genomic_DNA"/>
</dbReference>
<keyword evidence="10" id="KW-0378">Hydrolase</keyword>
<dbReference type="GO" id="GO:0051231">
    <property type="term" value="P:spindle elongation"/>
    <property type="evidence" value="ECO:0007669"/>
    <property type="project" value="TreeGrafter"/>
</dbReference>
<dbReference type="InterPro" id="IPR019821">
    <property type="entry name" value="Kinesin_motor_CS"/>
</dbReference>
<comment type="subcellular location">
    <subcellularLocation>
        <location evidence="1">Cytoplasm</location>
    </subcellularLocation>
</comment>
<dbReference type="GO" id="GO:0003777">
    <property type="term" value="F:microtubule motor activity"/>
    <property type="evidence" value="ECO:0007669"/>
    <property type="project" value="InterPro"/>
</dbReference>
<evidence type="ECO:0000256" key="1">
    <source>
        <dbReference type="ARBA" id="ARBA00004496"/>
    </source>
</evidence>